<dbReference type="Proteomes" id="UP000499080">
    <property type="component" value="Unassembled WGS sequence"/>
</dbReference>
<protein>
    <submittedName>
        <fullName evidence="1">Uncharacterized protein</fullName>
    </submittedName>
</protein>
<sequence>RSAVLKVHAIKGLKTPSGLTECPDKLGSD</sequence>
<feature type="non-terminal residue" evidence="1">
    <location>
        <position position="1"/>
    </location>
</feature>
<reference evidence="1 2" key="1">
    <citation type="journal article" date="2019" name="Sci. Rep.">
        <title>Orb-weaving spider Araneus ventricosus genome elucidates the spidroin gene catalogue.</title>
        <authorList>
            <person name="Kono N."/>
            <person name="Nakamura H."/>
            <person name="Ohtoshi R."/>
            <person name="Moran D.A.P."/>
            <person name="Shinohara A."/>
            <person name="Yoshida Y."/>
            <person name="Fujiwara M."/>
            <person name="Mori M."/>
            <person name="Tomita M."/>
            <person name="Arakawa K."/>
        </authorList>
    </citation>
    <scope>NUCLEOTIDE SEQUENCE [LARGE SCALE GENOMIC DNA]</scope>
</reference>
<organism evidence="1 2">
    <name type="scientific">Araneus ventricosus</name>
    <name type="common">Orbweaver spider</name>
    <name type="synonym">Epeira ventricosa</name>
    <dbReference type="NCBI Taxonomy" id="182803"/>
    <lineage>
        <taxon>Eukaryota</taxon>
        <taxon>Metazoa</taxon>
        <taxon>Ecdysozoa</taxon>
        <taxon>Arthropoda</taxon>
        <taxon>Chelicerata</taxon>
        <taxon>Arachnida</taxon>
        <taxon>Araneae</taxon>
        <taxon>Araneomorphae</taxon>
        <taxon>Entelegynae</taxon>
        <taxon>Araneoidea</taxon>
        <taxon>Araneidae</taxon>
        <taxon>Araneus</taxon>
    </lineage>
</organism>
<name>A0A4Y2SK34_ARAVE</name>
<gene>
    <name evidence="1" type="ORF">AVEN_80259-2_1</name>
</gene>
<keyword evidence="2" id="KW-1185">Reference proteome</keyword>
<evidence type="ECO:0000313" key="2">
    <source>
        <dbReference type="Proteomes" id="UP000499080"/>
    </source>
</evidence>
<evidence type="ECO:0000313" key="1">
    <source>
        <dbReference type="EMBL" id="GBN88497.1"/>
    </source>
</evidence>
<dbReference type="EMBL" id="BGPR01022312">
    <property type="protein sequence ID" value="GBN88497.1"/>
    <property type="molecule type" value="Genomic_DNA"/>
</dbReference>
<comment type="caution">
    <text evidence="1">The sequence shown here is derived from an EMBL/GenBank/DDBJ whole genome shotgun (WGS) entry which is preliminary data.</text>
</comment>
<proteinExistence type="predicted"/>
<dbReference type="AlphaFoldDB" id="A0A4Y2SK34"/>
<accession>A0A4Y2SK34</accession>